<evidence type="ECO:0000256" key="5">
    <source>
        <dbReference type="ARBA" id="ARBA00023136"/>
    </source>
</evidence>
<protein>
    <submittedName>
        <fullName evidence="7">(apollo) hypothetical protein</fullName>
    </submittedName>
</protein>
<evidence type="ECO:0000313" key="7">
    <source>
        <dbReference type="EMBL" id="CAG5056081.1"/>
    </source>
</evidence>
<keyword evidence="3 6" id="KW-0812">Transmembrane</keyword>
<keyword evidence="4 6" id="KW-1133">Transmembrane helix</keyword>
<proteinExistence type="predicted"/>
<evidence type="ECO:0000256" key="1">
    <source>
        <dbReference type="ARBA" id="ARBA00004651"/>
    </source>
</evidence>
<accession>A0A8S3YDN2</accession>
<evidence type="ECO:0000256" key="4">
    <source>
        <dbReference type="ARBA" id="ARBA00022989"/>
    </source>
</evidence>
<dbReference type="Proteomes" id="UP000691718">
    <property type="component" value="Unassembled WGS sequence"/>
</dbReference>
<dbReference type="OrthoDB" id="7490805at2759"/>
<feature type="transmembrane region" description="Helical" evidence="6">
    <location>
        <begin position="67"/>
        <end position="88"/>
    </location>
</feature>
<name>A0A8S3YDN2_PARAO</name>
<feature type="transmembrane region" description="Helical" evidence="6">
    <location>
        <begin position="100"/>
        <end position="125"/>
    </location>
</feature>
<dbReference type="GO" id="GO:0005886">
    <property type="term" value="C:plasma membrane"/>
    <property type="evidence" value="ECO:0007669"/>
    <property type="project" value="UniProtKB-SubCell"/>
</dbReference>
<dbReference type="GO" id="GO:0050909">
    <property type="term" value="P:sensory perception of taste"/>
    <property type="evidence" value="ECO:0007669"/>
    <property type="project" value="InterPro"/>
</dbReference>
<reference evidence="7" key="1">
    <citation type="submission" date="2021-04" db="EMBL/GenBank/DDBJ databases">
        <authorList>
            <person name="Tunstrom K."/>
        </authorList>
    </citation>
    <scope>NUCLEOTIDE SEQUENCE</scope>
</reference>
<keyword evidence="5 6" id="KW-0472">Membrane</keyword>
<comment type="caution">
    <text evidence="7">The sequence shown here is derived from an EMBL/GenBank/DDBJ whole genome shotgun (WGS) entry which is preliminary data.</text>
</comment>
<feature type="transmembrane region" description="Helical" evidence="6">
    <location>
        <begin position="176"/>
        <end position="196"/>
    </location>
</feature>
<gene>
    <name evidence="7" type="ORF">PAPOLLO_LOCUS26637</name>
</gene>
<evidence type="ECO:0000256" key="3">
    <source>
        <dbReference type="ARBA" id="ARBA00022692"/>
    </source>
</evidence>
<dbReference type="EMBL" id="CAJQZP010001593">
    <property type="protein sequence ID" value="CAG5056081.1"/>
    <property type="molecule type" value="Genomic_DNA"/>
</dbReference>
<sequence>MVIRFEYINSMLKEKLRSSTCDTQGTVKPFVVNNGNTDHDDKLWNRLIITAHATITLWKELFSIHQITIFGLTCKFIILDLILVQSVITTIQNQIPINILSVTIVAPLILSLFFIVLLCAMVELLNKKMENSKKLCANILCFSTGASRHNVKRLLLLLEIERKIYIYDIYVLDAQLPFNLFAITATYTIVLLQFALL</sequence>
<evidence type="ECO:0000256" key="6">
    <source>
        <dbReference type="SAM" id="Phobius"/>
    </source>
</evidence>
<dbReference type="InterPro" id="IPR013604">
    <property type="entry name" value="7TM_chemorcpt"/>
</dbReference>
<organism evidence="7 8">
    <name type="scientific">Parnassius apollo</name>
    <name type="common">Apollo butterfly</name>
    <name type="synonym">Papilio apollo</name>
    <dbReference type="NCBI Taxonomy" id="110799"/>
    <lineage>
        <taxon>Eukaryota</taxon>
        <taxon>Metazoa</taxon>
        <taxon>Ecdysozoa</taxon>
        <taxon>Arthropoda</taxon>
        <taxon>Hexapoda</taxon>
        <taxon>Insecta</taxon>
        <taxon>Pterygota</taxon>
        <taxon>Neoptera</taxon>
        <taxon>Endopterygota</taxon>
        <taxon>Lepidoptera</taxon>
        <taxon>Glossata</taxon>
        <taxon>Ditrysia</taxon>
        <taxon>Papilionoidea</taxon>
        <taxon>Papilionidae</taxon>
        <taxon>Parnassiinae</taxon>
        <taxon>Parnassini</taxon>
        <taxon>Parnassius</taxon>
        <taxon>Parnassius</taxon>
    </lineage>
</organism>
<dbReference type="AlphaFoldDB" id="A0A8S3YDN2"/>
<dbReference type="Pfam" id="PF08395">
    <property type="entry name" value="7tm_7"/>
    <property type="match status" value="1"/>
</dbReference>
<keyword evidence="8" id="KW-1185">Reference proteome</keyword>
<comment type="subcellular location">
    <subcellularLocation>
        <location evidence="1">Cell membrane</location>
        <topology evidence="1">Multi-pass membrane protein</topology>
    </subcellularLocation>
</comment>
<evidence type="ECO:0000313" key="8">
    <source>
        <dbReference type="Proteomes" id="UP000691718"/>
    </source>
</evidence>
<evidence type="ECO:0000256" key="2">
    <source>
        <dbReference type="ARBA" id="ARBA00022475"/>
    </source>
</evidence>
<keyword evidence="2" id="KW-1003">Cell membrane</keyword>